<keyword evidence="2" id="KW-0949">S-adenosyl-L-methionine</keyword>
<name>A0A0U9HLD4_9BACT</name>
<dbReference type="NCBIfam" id="TIGR04085">
    <property type="entry name" value="rSAM_more_4Fe4S"/>
    <property type="match status" value="1"/>
</dbReference>
<dbReference type="PROSITE" id="PS51918">
    <property type="entry name" value="RADICAL_SAM"/>
    <property type="match status" value="1"/>
</dbReference>
<proteinExistence type="predicted"/>
<dbReference type="SUPFAM" id="SSF102114">
    <property type="entry name" value="Radical SAM enzymes"/>
    <property type="match status" value="1"/>
</dbReference>
<keyword evidence="3" id="KW-0479">Metal-binding</keyword>
<evidence type="ECO:0000256" key="4">
    <source>
        <dbReference type="ARBA" id="ARBA00023004"/>
    </source>
</evidence>
<keyword evidence="5" id="KW-0411">Iron-sulfur</keyword>
<organism evidence="7 8">
    <name type="scientific">Thermodesulfovibrio aggregans</name>
    <dbReference type="NCBI Taxonomy" id="86166"/>
    <lineage>
        <taxon>Bacteria</taxon>
        <taxon>Pseudomonadati</taxon>
        <taxon>Nitrospirota</taxon>
        <taxon>Thermodesulfovibrionia</taxon>
        <taxon>Thermodesulfovibrionales</taxon>
        <taxon>Thermodesulfovibrionaceae</taxon>
        <taxon>Thermodesulfovibrio</taxon>
    </lineage>
</organism>
<dbReference type="Pfam" id="PF04055">
    <property type="entry name" value="Radical_SAM"/>
    <property type="match status" value="1"/>
</dbReference>
<protein>
    <submittedName>
        <fullName evidence="7">Radical SAM additional 4Fe4S-binding SPASM domain-containing protein</fullName>
    </submittedName>
</protein>
<dbReference type="SFLD" id="SFLDG01386">
    <property type="entry name" value="main_SPASM_domain-containing"/>
    <property type="match status" value="1"/>
</dbReference>
<dbReference type="SFLD" id="SFLDG01067">
    <property type="entry name" value="SPASM/twitch_domain_containing"/>
    <property type="match status" value="1"/>
</dbReference>
<dbReference type="InterPro" id="IPR007197">
    <property type="entry name" value="rSAM"/>
</dbReference>
<dbReference type="InterPro" id="IPR058240">
    <property type="entry name" value="rSAM_sf"/>
</dbReference>
<dbReference type="InterPro" id="IPR023885">
    <property type="entry name" value="4Fe4S-binding_SPASM_dom"/>
</dbReference>
<comment type="caution">
    <text evidence="7">The sequence shown here is derived from an EMBL/GenBank/DDBJ whole genome shotgun (WGS) entry which is preliminary data.</text>
</comment>
<dbReference type="EMBL" id="BCNO01000001">
    <property type="protein sequence ID" value="GAQ93907.1"/>
    <property type="molecule type" value="Genomic_DNA"/>
</dbReference>
<dbReference type="GO" id="GO:0051536">
    <property type="term" value="F:iron-sulfur cluster binding"/>
    <property type="evidence" value="ECO:0007669"/>
    <property type="project" value="UniProtKB-KW"/>
</dbReference>
<comment type="cofactor">
    <cofactor evidence="1">
        <name>[4Fe-4S] cluster</name>
        <dbReference type="ChEBI" id="CHEBI:49883"/>
    </cofactor>
</comment>
<sequence>MDLNARFQKGFLPMKLAEYYLNENFFIKLIEFPALYNIKTDELYSLNEKGLEIIQNIEEGKTLNIKDKEEKEFINYCLNEGILTTEPQKRIKTLLRQSPIPSLRYLELQITNQCNLRCKHCFVDRDTVHNLRFEKIQKILKEFEQMQGLRVLITGGEPLMHPEFEKINDFIKELPIRKILFTNGVLLNDNILKKLNVEEIQISLDGMKKGHEILRGKGTFDKTIEAIKKAADYGFQVSVATVIHKGNVAEFDELENLIKTMKIREWTVDALTVTGSLKLHQQLWVSPDEAYKIMQSYGFSVEDHPRLEGFGCGTHLLAVLATGQAAFCSFYEDEPIGNIDEGLENVWKRKKQIVLKELECAELNCPFLEECRGGCRFRATVLNRKEKAPDLFKCYQFGRLKP</sequence>
<evidence type="ECO:0000256" key="5">
    <source>
        <dbReference type="ARBA" id="ARBA00023014"/>
    </source>
</evidence>
<dbReference type="InterPro" id="IPR006638">
    <property type="entry name" value="Elp3/MiaA/NifB-like_rSAM"/>
</dbReference>
<dbReference type="OrthoDB" id="9782387at2"/>
<accession>A0A0U9HLD4</accession>
<dbReference type="GO" id="GO:0003824">
    <property type="term" value="F:catalytic activity"/>
    <property type="evidence" value="ECO:0007669"/>
    <property type="project" value="InterPro"/>
</dbReference>
<dbReference type="SFLD" id="SFLDS00029">
    <property type="entry name" value="Radical_SAM"/>
    <property type="match status" value="1"/>
</dbReference>
<keyword evidence="8" id="KW-1185">Reference proteome</keyword>
<dbReference type="PANTHER" id="PTHR11228:SF7">
    <property type="entry name" value="PQQA PEPTIDE CYCLASE"/>
    <property type="match status" value="1"/>
</dbReference>
<dbReference type="AlphaFoldDB" id="A0A0U9HLD4"/>
<evidence type="ECO:0000313" key="7">
    <source>
        <dbReference type="EMBL" id="GAQ93907.1"/>
    </source>
</evidence>
<dbReference type="PANTHER" id="PTHR11228">
    <property type="entry name" value="RADICAL SAM DOMAIN PROTEIN"/>
    <property type="match status" value="1"/>
</dbReference>
<evidence type="ECO:0000256" key="2">
    <source>
        <dbReference type="ARBA" id="ARBA00022691"/>
    </source>
</evidence>
<dbReference type="InterPro" id="IPR013785">
    <property type="entry name" value="Aldolase_TIM"/>
</dbReference>
<evidence type="ECO:0000259" key="6">
    <source>
        <dbReference type="PROSITE" id="PS51918"/>
    </source>
</evidence>
<dbReference type="InterPro" id="IPR050377">
    <property type="entry name" value="Radical_SAM_PqqE_MftC-like"/>
</dbReference>
<keyword evidence="4" id="KW-0408">Iron</keyword>
<evidence type="ECO:0000313" key="8">
    <source>
        <dbReference type="Proteomes" id="UP000054976"/>
    </source>
</evidence>
<evidence type="ECO:0000256" key="3">
    <source>
        <dbReference type="ARBA" id="ARBA00022723"/>
    </source>
</evidence>
<gene>
    <name evidence="7" type="ORF">TAGGR_171</name>
</gene>
<reference evidence="8" key="1">
    <citation type="submission" date="2016-01" db="EMBL/GenBank/DDBJ databases">
        <title>Draft genome sequence of Thermodesulfovibrio aggregans strain TGE-P1.</title>
        <authorList>
            <person name="Sekiguchi Y."/>
            <person name="Ohashi A."/>
            <person name="Matsuura N."/>
            <person name="Tourlousse M.D."/>
        </authorList>
    </citation>
    <scope>NUCLEOTIDE SEQUENCE [LARGE SCALE GENOMIC DNA]</scope>
    <source>
        <strain evidence="8">TGE-P1</strain>
    </source>
</reference>
<dbReference type="Gene3D" id="3.20.20.70">
    <property type="entry name" value="Aldolase class I"/>
    <property type="match status" value="1"/>
</dbReference>
<dbReference type="SMART" id="SM00729">
    <property type="entry name" value="Elp3"/>
    <property type="match status" value="1"/>
</dbReference>
<dbReference type="GO" id="GO:0046872">
    <property type="term" value="F:metal ion binding"/>
    <property type="evidence" value="ECO:0007669"/>
    <property type="project" value="UniProtKB-KW"/>
</dbReference>
<feature type="domain" description="Radical SAM core" evidence="6">
    <location>
        <begin position="98"/>
        <end position="311"/>
    </location>
</feature>
<dbReference type="Proteomes" id="UP000054976">
    <property type="component" value="Unassembled WGS sequence"/>
</dbReference>
<dbReference type="STRING" id="86166.TAGGR_171"/>
<evidence type="ECO:0000256" key="1">
    <source>
        <dbReference type="ARBA" id="ARBA00001966"/>
    </source>
</evidence>
<dbReference type="CDD" id="cd01335">
    <property type="entry name" value="Radical_SAM"/>
    <property type="match status" value="1"/>
</dbReference>
<dbReference type="RefSeq" id="WP_059175397.1">
    <property type="nucleotide sequence ID" value="NZ_BCNO01000001.1"/>
</dbReference>